<gene>
    <name evidence="3" type="ORF">PBIL07802_LOCUS18371</name>
</gene>
<feature type="region of interest" description="Disordered" evidence="2">
    <location>
        <begin position="1"/>
        <end position="40"/>
    </location>
</feature>
<feature type="region of interest" description="Disordered" evidence="2">
    <location>
        <begin position="296"/>
        <end position="344"/>
    </location>
</feature>
<protein>
    <submittedName>
        <fullName evidence="3">Uncharacterized protein</fullName>
    </submittedName>
</protein>
<feature type="region of interest" description="Disordered" evidence="2">
    <location>
        <begin position="664"/>
        <end position="701"/>
    </location>
</feature>
<evidence type="ECO:0000256" key="1">
    <source>
        <dbReference type="SAM" id="Coils"/>
    </source>
</evidence>
<dbReference type="PANTHER" id="PTHR39867:SF1">
    <property type="entry name" value="HELICASE ATP-BINDING DOMAIN-CONTAINING PROTEIN"/>
    <property type="match status" value="1"/>
</dbReference>
<dbReference type="AlphaFoldDB" id="A0A7S3GAH1"/>
<reference evidence="3" key="1">
    <citation type="submission" date="2021-01" db="EMBL/GenBank/DDBJ databases">
        <authorList>
            <person name="Corre E."/>
            <person name="Pelletier E."/>
            <person name="Niang G."/>
            <person name="Scheremetjew M."/>
            <person name="Finn R."/>
            <person name="Kale V."/>
            <person name="Holt S."/>
            <person name="Cochrane G."/>
            <person name="Meng A."/>
            <person name="Brown T."/>
            <person name="Cohen L."/>
        </authorList>
    </citation>
    <scope>NUCLEOTIDE SEQUENCE</scope>
    <source>
        <strain evidence="3">NIES-2562</strain>
    </source>
</reference>
<keyword evidence="1" id="KW-0175">Coiled coil</keyword>
<accession>A0A7S3GAH1</accession>
<dbReference type="PANTHER" id="PTHR39867">
    <property type="entry name" value="HELICASE ATP-BINDING DOMAIN-CONTAINING PROTEIN"/>
    <property type="match status" value="1"/>
</dbReference>
<organism evidence="3">
    <name type="scientific">Palpitomonas bilix</name>
    <dbReference type="NCBI Taxonomy" id="652834"/>
    <lineage>
        <taxon>Eukaryota</taxon>
        <taxon>Eukaryota incertae sedis</taxon>
    </lineage>
</organism>
<evidence type="ECO:0000256" key="2">
    <source>
        <dbReference type="SAM" id="MobiDB-lite"/>
    </source>
</evidence>
<proteinExistence type="predicted"/>
<feature type="compositionally biased region" description="Polar residues" evidence="2">
    <location>
        <begin position="314"/>
        <end position="327"/>
    </location>
</feature>
<feature type="region of interest" description="Disordered" evidence="2">
    <location>
        <begin position="876"/>
        <end position="895"/>
    </location>
</feature>
<evidence type="ECO:0000313" key="3">
    <source>
        <dbReference type="EMBL" id="CAE0256117.1"/>
    </source>
</evidence>
<feature type="coiled-coil region" evidence="1">
    <location>
        <begin position="148"/>
        <end position="262"/>
    </location>
</feature>
<sequence>MKPSSAHLSDTLVKGGKDARLSRLSQLSGGGATESDSSEFERKLRDAIWQQRNGQDEPVELAQLRDEALSLSRRYDDAIERGNSEADLNDYERVLFHQKCTDAVMGELSDQVHIFSPDHADLLLKTRARYNHLFMTMKKAYGDVHAELAATRRELQAFVEGKERMEREAVARLEEAQRDMQLQLEDAEVDLKRQKQSMQRQLKDMKAEKEKVESALKALHGVFMSMRKDKLLQDLTKITEEHEQLKGDYTSVREELKKTRTELSRFVSEDVTYAEESCQTDYYLMRGSKTLRTLKKGAGGDEAQQKGERKNMLQAASDSVTNASKEMQSAMVDDSEADTHVPPPAGMKEVLGGELDISITTFEEAAGSEIGTASNVEDRSKVFRIVREFFSDKAMHDAFAEFTKRSRSSVIDYFISFCRFHVDGGGKDPISRTGKPFFPSLSETVSIQRENKEEYAARCAVGMATFVYRRCVYWSDMFPEAQLFADIISGQTTQDEARFLLRAWLLCTGTDAGWKKDFSAQVDVKDVQAGTKFGDGSLSVEANALRCYRAAQALLRRCSTERLKEVRESLRRKFQTSMRAAAQMVMAVQALKVKLGGKDAKKRRKKKQVVEDESYTFEDSIRDSSLTVIEFLTTLLSCYRREKRKIMTSAHEKVNGILLEKATKGRGTMRKKRRGGGGSSADSRSVQSFGSASEDEYGYDDEGEEEMVVGLSYAEFCAVVKEKIWGGAKDEQLMAVYRTAVELGGGAVSFKALSAVVDQEELVAERLLGVDTRDITSRLSLSIPEEQPFPMEGKDGPGPSLFPPLGVSVEQYLSKSEAETMCVVLRTHWLSFRRILLNLVEQLGRRGSTFFHTVSEQLSLLDRAVEVCLSESRPSHLSAEGGAEEGEGGSEGGVGAKIPAEAREVVAVLPGLSRLMHLLFETATYILFDMECGSRLSFSNIDSSISYLCEWNATLYGWLLQGEVDALSPPSTPANNNLAASPAPAIKARPVHL</sequence>
<name>A0A7S3GAH1_9EUKA</name>
<dbReference type="EMBL" id="HBIB01028221">
    <property type="protein sequence ID" value="CAE0256117.1"/>
    <property type="molecule type" value="Transcribed_RNA"/>
</dbReference>